<dbReference type="CDD" id="cd00672">
    <property type="entry name" value="CysRS_core"/>
    <property type="match status" value="1"/>
</dbReference>
<keyword evidence="16" id="KW-1185">Reference proteome</keyword>
<dbReference type="EC" id="6.1.1.16" evidence="13"/>
<comment type="similarity">
    <text evidence="2 13">Belongs to the class-I aminoacyl-tRNA synthetase family.</text>
</comment>
<evidence type="ECO:0000256" key="12">
    <source>
        <dbReference type="ARBA" id="ARBA00047398"/>
    </source>
</evidence>
<reference evidence="15 16" key="1">
    <citation type="submission" date="2016-11" db="EMBL/GenBank/DDBJ databases">
        <authorList>
            <person name="Jaros S."/>
            <person name="Januszkiewicz K."/>
            <person name="Wedrychowicz H."/>
        </authorList>
    </citation>
    <scope>NUCLEOTIDE SEQUENCE [LARGE SCALE GENOMIC DNA]</scope>
    <source>
        <strain evidence="15 16">DSM 46144</strain>
    </source>
</reference>
<evidence type="ECO:0000313" key="15">
    <source>
        <dbReference type="EMBL" id="SHM98543.1"/>
    </source>
</evidence>
<name>A0A1M7N689_9ACTN</name>
<keyword evidence="10 13" id="KW-0648">Protein biosynthesis</keyword>
<dbReference type="EMBL" id="FRCS01000002">
    <property type="protein sequence ID" value="SHM98543.1"/>
    <property type="molecule type" value="Genomic_DNA"/>
</dbReference>
<feature type="binding site" evidence="13">
    <location>
        <position position="261"/>
    </location>
    <ligand>
        <name>Zn(2+)</name>
        <dbReference type="ChEBI" id="CHEBI:29105"/>
    </ligand>
</feature>
<protein>
    <recommendedName>
        <fullName evidence="13">Cysteine--tRNA ligase</fullName>
        <ecNumber evidence="13">6.1.1.16</ecNumber>
    </recommendedName>
    <alternativeName>
        <fullName evidence="13">Cysteinyl-tRNA synthetase</fullName>
        <shortName evidence="13">CysRS</shortName>
    </alternativeName>
</protein>
<dbReference type="InterPro" id="IPR014729">
    <property type="entry name" value="Rossmann-like_a/b/a_fold"/>
</dbReference>
<dbReference type="PANTHER" id="PTHR10890">
    <property type="entry name" value="CYSTEINYL-TRNA SYNTHETASE"/>
    <property type="match status" value="1"/>
</dbReference>
<dbReference type="HAMAP" id="MF_00041">
    <property type="entry name" value="Cys_tRNA_synth"/>
    <property type="match status" value="1"/>
</dbReference>
<dbReference type="SMART" id="SM00840">
    <property type="entry name" value="DALR_2"/>
    <property type="match status" value="1"/>
</dbReference>
<dbReference type="SUPFAM" id="SSF52374">
    <property type="entry name" value="Nucleotidylyl transferase"/>
    <property type="match status" value="1"/>
</dbReference>
<dbReference type="AlphaFoldDB" id="A0A1M7N689"/>
<dbReference type="Proteomes" id="UP000184440">
    <property type="component" value="Unassembled WGS sequence"/>
</dbReference>
<dbReference type="InterPro" id="IPR032678">
    <property type="entry name" value="tRNA-synt_1_cat_dom"/>
</dbReference>
<evidence type="ECO:0000259" key="14">
    <source>
        <dbReference type="SMART" id="SM00840"/>
    </source>
</evidence>
<keyword evidence="11 13" id="KW-0030">Aminoacyl-tRNA synthetase</keyword>
<dbReference type="GO" id="GO:0006423">
    <property type="term" value="P:cysteinyl-tRNA aminoacylation"/>
    <property type="evidence" value="ECO:0007669"/>
    <property type="project" value="UniProtKB-UniRule"/>
</dbReference>
<dbReference type="Gene3D" id="1.20.120.1910">
    <property type="entry name" value="Cysteine-tRNA ligase, C-terminal anti-codon recognition domain"/>
    <property type="match status" value="1"/>
</dbReference>
<dbReference type="InterPro" id="IPR009080">
    <property type="entry name" value="tRNAsynth_Ia_anticodon-bd"/>
</dbReference>
<feature type="short sequence motif" description="'HIGH' region" evidence="13">
    <location>
        <begin position="55"/>
        <end position="65"/>
    </location>
</feature>
<feature type="binding site" evidence="13">
    <location>
        <position position="232"/>
    </location>
    <ligand>
        <name>Zn(2+)</name>
        <dbReference type="ChEBI" id="CHEBI:29105"/>
    </ligand>
</feature>
<keyword evidence="5 13" id="KW-0436">Ligase</keyword>
<comment type="subunit">
    <text evidence="3 13">Monomer.</text>
</comment>
<keyword evidence="8 13" id="KW-0862">Zinc</keyword>
<feature type="domain" description="Cysteinyl-tRNA synthetase class Ia DALR" evidence="14">
    <location>
        <begin position="362"/>
        <end position="421"/>
    </location>
</feature>
<dbReference type="GO" id="GO:0005524">
    <property type="term" value="F:ATP binding"/>
    <property type="evidence" value="ECO:0007669"/>
    <property type="project" value="UniProtKB-UniRule"/>
</dbReference>
<evidence type="ECO:0000256" key="1">
    <source>
        <dbReference type="ARBA" id="ARBA00004496"/>
    </source>
</evidence>
<feature type="binding site" evidence="13">
    <location>
        <position position="257"/>
    </location>
    <ligand>
        <name>Zn(2+)</name>
        <dbReference type="ChEBI" id="CHEBI:29105"/>
    </ligand>
</feature>
<dbReference type="InterPro" id="IPR056411">
    <property type="entry name" value="CysS_C"/>
</dbReference>
<accession>A0A1M7N689</accession>
<dbReference type="InterPro" id="IPR015273">
    <property type="entry name" value="Cys-tRNA-synt_Ia_DALR"/>
</dbReference>
<evidence type="ECO:0000256" key="7">
    <source>
        <dbReference type="ARBA" id="ARBA00022741"/>
    </source>
</evidence>
<evidence type="ECO:0000256" key="3">
    <source>
        <dbReference type="ARBA" id="ARBA00011245"/>
    </source>
</evidence>
<evidence type="ECO:0000256" key="4">
    <source>
        <dbReference type="ARBA" id="ARBA00022490"/>
    </source>
</evidence>
<dbReference type="GO" id="GO:0008270">
    <property type="term" value="F:zinc ion binding"/>
    <property type="evidence" value="ECO:0007669"/>
    <property type="project" value="UniProtKB-UniRule"/>
</dbReference>
<dbReference type="GO" id="GO:0004817">
    <property type="term" value="F:cysteine-tRNA ligase activity"/>
    <property type="evidence" value="ECO:0007669"/>
    <property type="project" value="UniProtKB-UniRule"/>
</dbReference>
<dbReference type="Pfam" id="PF09190">
    <property type="entry name" value="DALR_2"/>
    <property type="match status" value="1"/>
</dbReference>
<dbReference type="FunFam" id="3.40.50.620:FF:000068">
    <property type="entry name" value="Cysteine--tRNA ligase"/>
    <property type="match status" value="1"/>
</dbReference>
<dbReference type="Gene3D" id="3.40.50.620">
    <property type="entry name" value="HUPs"/>
    <property type="match status" value="1"/>
</dbReference>
<keyword evidence="4 13" id="KW-0963">Cytoplasm</keyword>
<organism evidence="15 16">
    <name type="scientific">Cryptosporangium aurantiacum</name>
    <dbReference type="NCBI Taxonomy" id="134849"/>
    <lineage>
        <taxon>Bacteria</taxon>
        <taxon>Bacillati</taxon>
        <taxon>Actinomycetota</taxon>
        <taxon>Actinomycetes</taxon>
        <taxon>Cryptosporangiales</taxon>
        <taxon>Cryptosporangiaceae</taxon>
        <taxon>Cryptosporangium</taxon>
    </lineage>
</organism>
<comment type="subcellular location">
    <subcellularLocation>
        <location evidence="1 13">Cytoplasm</location>
    </subcellularLocation>
</comment>
<dbReference type="Pfam" id="PF23493">
    <property type="entry name" value="CysS_C"/>
    <property type="match status" value="1"/>
</dbReference>
<evidence type="ECO:0000256" key="5">
    <source>
        <dbReference type="ARBA" id="ARBA00022598"/>
    </source>
</evidence>
<gene>
    <name evidence="13" type="primary">cysS</name>
    <name evidence="15" type="ORF">SAMN05443668_102421</name>
</gene>
<evidence type="ECO:0000256" key="11">
    <source>
        <dbReference type="ARBA" id="ARBA00023146"/>
    </source>
</evidence>
<evidence type="ECO:0000256" key="2">
    <source>
        <dbReference type="ARBA" id="ARBA00005594"/>
    </source>
</evidence>
<feature type="short sequence motif" description="'KMSKS' region" evidence="13">
    <location>
        <begin position="288"/>
        <end position="292"/>
    </location>
</feature>
<feature type="binding site" evidence="13">
    <location>
        <position position="291"/>
    </location>
    <ligand>
        <name>ATP</name>
        <dbReference type="ChEBI" id="CHEBI:30616"/>
    </ligand>
</feature>
<comment type="cofactor">
    <cofactor evidence="13">
        <name>Zn(2+)</name>
        <dbReference type="ChEBI" id="CHEBI:29105"/>
    </cofactor>
    <text evidence="13">Binds 1 zinc ion per subunit.</text>
</comment>
<proteinExistence type="inferred from homology"/>
<dbReference type="STRING" id="134849.SAMN05443668_102421"/>
<dbReference type="PANTHER" id="PTHR10890:SF30">
    <property type="entry name" value="CYSTEINE--TRNA LIGASE"/>
    <property type="match status" value="1"/>
</dbReference>
<evidence type="ECO:0000256" key="6">
    <source>
        <dbReference type="ARBA" id="ARBA00022723"/>
    </source>
</evidence>
<dbReference type="GO" id="GO:0005829">
    <property type="term" value="C:cytosol"/>
    <property type="evidence" value="ECO:0007669"/>
    <property type="project" value="TreeGrafter"/>
</dbReference>
<dbReference type="NCBIfam" id="TIGR00435">
    <property type="entry name" value="cysS"/>
    <property type="match status" value="1"/>
</dbReference>
<dbReference type="PRINTS" id="PR00983">
    <property type="entry name" value="TRNASYNTHCYS"/>
</dbReference>
<keyword evidence="9 13" id="KW-0067">ATP-binding</keyword>
<sequence length="482" mass="52343">MCEFDVGYRSPGALRLRVCVELRGVTLRLYDTASRSIRDFVPVTPGRCGIYLCGPTVQSGPHIGHLRSAVNYDVLRRWLTRSGYEVTFVQNVTDIDDKVLAKAGDLEWWALAYANERAFADGYATLGCLPPTIAPRATGHVPEMIELMHTLINRGHAYASEGDVYFDVISYPEYGALSGQRIDHVQGDGADDHCKRDPRDFALWKGRKPEEPASASWPTPWGPGRPGWHLECSAMAGRYLGETFDIHGGGLDLVFPHHENEIAQSKAAGFGFANYWVHHALLNLGPEKMSKSIGNVIDLAHVLGLVRAVEVRYYLATPHYRSTIDYSEESLLEAAVGYRRIENFVERATERVGAVEPALAPAFVNALDDDLGTPAGIASVHEAVRAGNAALAAGDDAAVRSALAEVRGGLEVFGLDPAEWAASGGDSGELRGVVDSLVAVALEQRQAARARKDYGAADSIRDQLKEAGIVVEDTPAGPRWTL</sequence>
<evidence type="ECO:0000256" key="9">
    <source>
        <dbReference type="ARBA" id="ARBA00022840"/>
    </source>
</evidence>
<evidence type="ECO:0000256" key="13">
    <source>
        <dbReference type="HAMAP-Rule" id="MF_00041"/>
    </source>
</evidence>
<dbReference type="SUPFAM" id="SSF47323">
    <property type="entry name" value="Anticodon-binding domain of a subclass of class I aminoacyl-tRNA synthetases"/>
    <property type="match status" value="1"/>
</dbReference>
<dbReference type="InterPro" id="IPR015803">
    <property type="entry name" value="Cys-tRNA-ligase"/>
</dbReference>
<dbReference type="Pfam" id="PF01406">
    <property type="entry name" value="tRNA-synt_1e"/>
    <property type="match status" value="1"/>
</dbReference>
<keyword evidence="6 13" id="KW-0479">Metal-binding</keyword>
<keyword evidence="7 13" id="KW-0547">Nucleotide-binding</keyword>
<evidence type="ECO:0000256" key="8">
    <source>
        <dbReference type="ARBA" id="ARBA00022833"/>
    </source>
</evidence>
<evidence type="ECO:0000313" key="16">
    <source>
        <dbReference type="Proteomes" id="UP000184440"/>
    </source>
</evidence>
<dbReference type="InterPro" id="IPR024909">
    <property type="entry name" value="Cys-tRNA/MSH_ligase"/>
</dbReference>
<evidence type="ECO:0000256" key="10">
    <source>
        <dbReference type="ARBA" id="ARBA00022917"/>
    </source>
</evidence>
<comment type="catalytic activity">
    <reaction evidence="12 13">
        <text>tRNA(Cys) + L-cysteine + ATP = L-cysteinyl-tRNA(Cys) + AMP + diphosphate</text>
        <dbReference type="Rhea" id="RHEA:17773"/>
        <dbReference type="Rhea" id="RHEA-COMP:9661"/>
        <dbReference type="Rhea" id="RHEA-COMP:9679"/>
        <dbReference type="ChEBI" id="CHEBI:30616"/>
        <dbReference type="ChEBI" id="CHEBI:33019"/>
        <dbReference type="ChEBI" id="CHEBI:35235"/>
        <dbReference type="ChEBI" id="CHEBI:78442"/>
        <dbReference type="ChEBI" id="CHEBI:78517"/>
        <dbReference type="ChEBI" id="CHEBI:456215"/>
        <dbReference type="EC" id="6.1.1.16"/>
    </reaction>
</comment>
<feature type="binding site" evidence="13">
    <location>
        <position position="53"/>
    </location>
    <ligand>
        <name>Zn(2+)</name>
        <dbReference type="ChEBI" id="CHEBI:29105"/>
    </ligand>
</feature>